<sequence length="157" mass="16526">MSAVWNALKKTLNCKPEASEVYEPKPETAEPRTRTRARSINRNSCCNPGSKIPLSIRSSDLINPFTNLVRLSNQSGGGSPYVANVSLGSRLANYFNGGLFHDQTLTLTFSPGHPPNSKTSIPQGGDGGKDLSGLPPKGPHHLRLCGGVGGGSDSGAR</sequence>
<keyword evidence="3" id="KW-1185">Reference proteome</keyword>
<gene>
    <name evidence="2" type="ORF">Cgig2_004255</name>
</gene>
<feature type="region of interest" description="Disordered" evidence="1">
    <location>
        <begin position="24"/>
        <end position="44"/>
    </location>
</feature>
<proteinExistence type="predicted"/>
<evidence type="ECO:0000313" key="2">
    <source>
        <dbReference type="EMBL" id="KAJ8443050.1"/>
    </source>
</evidence>
<feature type="region of interest" description="Disordered" evidence="1">
    <location>
        <begin position="110"/>
        <end position="157"/>
    </location>
</feature>
<comment type="caution">
    <text evidence="2">The sequence shown here is derived from an EMBL/GenBank/DDBJ whole genome shotgun (WGS) entry which is preliminary data.</text>
</comment>
<evidence type="ECO:0000256" key="1">
    <source>
        <dbReference type="SAM" id="MobiDB-lite"/>
    </source>
</evidence>
<feature type="compositionally biased region" description="Basic and acidic residues" evidence="1">
    <location>
        <begin position="24"/>
        <end position="33"/>
    </location>
</feature>
<dbReference type="EMBL" id="JAKOGI010000127">
    <property type="protein sequence ID" value="KAJ8443050.1"/>
    <property type="molecule type" value="Genomic_DNA"/>
</dbReference>
<accession>A0A9Q1KHH5</accession>
<name>A0A9Q1KHH5_9CARY</name>
<dbReference type="Proteomes" id="UP001153076">
    <property type="component" value="Unassembled WGS sequence"/>
</dbReference>
<protein>
    <submittedName>
        <fullName evidence="2">Uncharacterized protein</fullName>
    </submittedName>
</protein>
<reference evidence="2" key="1">
    <citation type="submission" date="2022-04" db="EMBL/GenBank/DDBJ databases">
        <title>Carnegiea gigantea Genome sequencing and assembly v2.</title>
        <authorList>
            <person name="Copetti D."/>
            <person name="Sanderson M.J."/>
            <person name="Burquez A."/>
            <person name="Wojciechowski M.F."/>
        </authorList>
    </citation>
    <scope>NUCLEOTIDE SEQUENCE</scope>
    <source>
        <strain evidence="2">SGP5-SGP5p</strain>
        <tissue evidence="2">Aerial part</tissue>
    </source>
</reference>
<feature type="compositionally biased region" description="Gly residues" evidence="1">
    <location>
        <begin position="146"/>
        <end position="157"/>
    </location>
</feature>
<dbReference type="AlphaFoldDB" id="A0A9Q1KHH5"/>
<evidence type="ECO:0000313" key="3">
    <source>
        <dbReference type="Proteomes" id="UP001153076"/>
    </source>
</evidence>
<organism evidence="2 3">
    <name type="scientific">Carnegiea gigantea</name>
    <dbReference type="NCBI Taxonomy" id="171969"/>
    <lineage>
        <taxon>Eukaryota</taxon>
        <taxon>Viridiplantae</taxon>
        <taxon>Streptophyta</taxon>
        <taxon>Embryophyta</taxon>
        <taxon>Tracheophyta</taxon>
        <taxon>Spermatophyta</taxon>
        <taxon>Magnoliopsida</taxon>
        <taxon>eudicotyledons</taxon>
        <taxon>Gunneridae</taxon>
        <taxon>Pentapetalae</taxon>
        <taxon>Caryophyllales</taxon>
        <taxon>Cactineae</taxon>
        <taxon>Cactaceae</taxon>
        <taxon>Cactoideae</taxon>
        <taxon>Echinocereeae</taxon>
        <taxon>Carnegiea</taxon>
    </lineage>
</organism>